<comment type="caution">
    <text evidence="1">The sequence shown here is derived from an EMBL/GenBank/DDBJ whole genome shotgun (WGS) entry which is preliminary data.</text>
</comment>
<keyword evidence="2" id="KW-1185">Reference proteome</keyword>
<dbReference type="EMBL" id="MU001502">
    <property type="protein sequence ID" value="KAF2443905.1"/>
    <property type="molecule type" value="Genomic_DNA"/>
</dbReference>
<accession>A0A9P4PF64</accession>
<protein>
    <submittedName>
        <fullName evidence="1">Uncharacterized protein</fullName>
    </submittedName>
</protein>
<sequence>MGRRSGRGGISQFGDLGGKCVKNDSIASCMFNFWCIIYSFSLEYHSSFPAAGAILKSLSKGRSKITEADVQDVDSSCWKTQDSSLRNAFAFKPHLNALLSQTPYLCRWPRMGRACSKAVSPIFFHRPSNPCTSLIGFGTATEQTTYTNPRQMTLRPANTNTSSNCMIRLAMSPK</sequence>
<gene>
    <name evidence="1" type="ORF">P171DRAFT_46778</name>
</gene>
<name>A0A9P4PF64_9PLEO</name>
<evidence type="ECO:0000313" key="1">
    <source>
        <dbReference type="EMBL" id="KAF2443905.1"/>
    </source>
</evidence>
<reference evidence="1" key="1">
    <citation type="journal article" date="2020" name="Stud. Mycol.">
        <title>101 Dothideomycetes genomes: a test case for predicting lifestyles and emergence of pathogens.</title>
        <authorList>
            <person name="Haridas S."/>
            <person name="Albert R."/>
            <person name="Binder M."/>
            <person name="Bloem J."/>
            <person name="Labutti K."/>
            <person name="Salamov A."/>
            <person name="Andreopoulos B."/>
            <person name="Baker S."/>
            <person name="Barry K."/>
            <person name="Bills G."/>
            <person name="Bluhm B."/>
            <person name="Cannon C."/>
            <person name="Castanera R."/>
            <person name="Culley D."/>
            <person name="Daum C."/>
            <person name="Ezra D."/>
            <person name="Gonzalez J."/>
            <person name="Henrissat B."/>
            <person name="Kuo A."/>
            <person name="Liang C."/>
            <person name="Lipzen A."/>
            <person name="Lutzoni F."/>
            <person name="Magnuson J."/>
            <person name="Mondo S."/>
            <person name="Nolan M."/>
            <person name="Ohm R."/>
            <person name="Pangilinan J."/>
            <person name="Park H.-J."/>
            <person name="Ramirez L."/>
            <person name="Alfaro M."/>
            <person name="Sun H."/>
            <person name="Tritt A."/>
            <person name="Yoshinaga Y."/>
            <person name="Zwiers L.-H."/>
            <person name="Turgeon B."/>
            <person name="Goodwin S."/>
            <person name="Spatafora J."/>
            <person name="Crous P."/>
            <person name="Grigoriev I."/>
        </authorList>
    </citation>
    <scope>NUCLEOTIDE SEQUENCE</scope>
    <source>
        <strain evidence="1">CBS 690.94</strain>
    </source>
</reference>
<organism evidence="1 2">
    <name type="scientific">Karstenula rhodostoma CBS 690.94</name>
    <dbReference type="NCBI Taxonomy" id="1392251"/>
    <lineage>
        <taxon>Eukaryota</taxon>
        <taxon>Fungi</taxon>
        <taxon>Dikarya</taxon>
        <taxon>Ascomycota</taxon>
        <taxon>Pezizomycotina</taxon>
        <taxon>Dothideomycetes</taxon>
        <taxon>Pleosporomycetidae</taxon>
        <taxon>Pleosporales</taxon>
        <taxon>Massarineae</taxon>
        <taxon>Didymosphaeriaceae</taxon>
        <taxon>Karstenula</taxon>
    </lineage>
</organism>
<evidence type="ECO:0000313" key="2">
    <source>
        <dbReference type="Proteomes" id="UP000799764"/>
    </source>
</evidence>
<dbReference type="AlphaFoldDB" id="A0A9P4PF64"/>
<proteinExistence type="predicted"/>
<dbReference type="Proteomes" id="UP000799764">
    <property type="component" value="Unassembled WGS sequence"/>
</dbReference>